<dbReference type="SMART" id="SM00342">
    <property type="entry name" value="HTH_ARAC"/>
    <property type="match status" value="1"/>
</dbReference>
<keyword evidence="9" id="KW-1185">Reference proteome</keyword>
<dbReference type="PRINTS" id="PR00745">
    <property type="entry name" value="GLHYDRLASE39"/>
</dbReference>
<dbReference type="InterPro" id="IPR003313">
    <property type="entry name" value="AraC-bd"/>
</dbReference>
<dbReference type="Gene3D" id="2.60.40.1500">
    <property type="entry name" value="Glycosyl hydrolase domain, family 39"/>
    <property type="match status" value="1"/>
</dbReference>
<dbReference type="RefSeq" id="WP_379285814.1">
    <property type="nucleotide sequence ID" value="NZ_JBHTIU010000008.1"/>
</dbReference>
<sequence length="827" mass="96338">MYEFIKHPDDLPVKLFVNSVNHVRFHWHKEVEMIYVLQGSVLVYVDQRQFILHQDDIIVINSMSVHQIERTQEDNVLLTWQFNPEWLGGDALIECNSTVQSERNRSKYDRIRRDLARIVQEMNKKAPGYRSYAIGRMQLLCGHLVRYFSIGTIETSPTASDDYKRLNRILQYVDRNYSQKITLQTIADQEHLSLHYFSHFFSDKIGIPFQKYLTLVRLEKAQEQLINSTNSITQIALDCGFANVKLFNKYFKEKYGCTPGAFREAAAKSKLPETARKPQTYEESENGDYYETDTIQAMESLYRYLDSHDGGEASRGSLQDAAVTVAEVSLHADARGTTYEKHWNRMTAAGRAVEGLREDWRRQFADMQRRFPFRHIRFHGIFNDEMMVYNETPDGKPVYNWSYVDKLYDFLLKHGAKPYVELGFMPSLLRRSGETIFWWKGNIAPPADQAKWDALVREFVRHCLNRYGAEEVRQWYFEVWNEPNLPGVCWAGSKEEYFAFYESTARAIKSVSAELKVGGPALGYGSLWNDRWTEQFLAYCRDRDVPLDFFSFHVYSDYPYRKGEANPLTTMMPPSFYMDNIRSVKQKLEAEGRSHLELHITEWNFSMYDRNLVHDTMFMAPFVIYHALTTLGSIHALAFWTFTDVFEESPVPPAHFYGGFGLVNRDGLRKPGYYAFQLLHQLGDRIVAQGDGYIATTSDDGRLRILLYHYVHVDHLYTSGDWSGLSETNRYSVFEERGDKAFRITIEGLAGRYKLTSYTLDREHGSVFDEWVRLGAPAAMTEEEIEYLRGRSGPEMTTEWIDGQELWQKELVLPPHGVLLLAFDRQY</sequence>
<keyword evidence="4" id="KW-0238">DNA-binding</keyword>
<dbReference type="Proteomes" id="UP001597120">
    <property type="component" value="Unassembled WGS sequence"/>
</dbReference>
<keyword evidence="5" id="KW-0804">Transcription</keyword>
<evidence type="ECO:0000256" key="3">
    <source>
        <dbReference type="ARBA" id="ARBA00023015"/>
    </source>
</evidence>
<dbReference type="InterPro" id="IPR049166">
    <property type="entry name" value="GH39_cat"/>
</dbReference>
<dbReference type="Gene3D" id="1.10.10.60">
    <property type="entry name" value="Homeodomain-like"/>
    <property type="match status" value="2"/>
</dbReference>
<dbReference type="Pfam" id="PF01229">
    <property type="entry name" value="Glyco_hydro_39"/>
    <property type="match status" value="1"/>
</dbReference>
<dbReference type="InterPro" id="IPR049165">
    <property type="entry name" value="GH39_as"/>
</dbReference>
<keyword evidence="6" id="KW-0326">Glycosidase</keyword>
<dbReference type="SUPFAM" id="SSF51011">
    <property type="entry name" value="Glycosyl hydrolase domain"/>
    <property type="match status" value="1"/>
</dbReference>
<evidence type="ECO:0000256" key="4">
    <source>
        <dbReference type="ARBA" id="ARBA00023125"/>
    </source>
</evidence>
<dbReference type="SUPFAM" id="SSF51445">
    <property type="entry name" value="(Trans)glycosidases"/>
    <property type="match status" value="1"/>
</dbReference>
<name>A0ABW3D3S6_9BACL</name>
<keyword evidence="3" id="KW-0805">Transcription regulation</keyword>
<evidence type="ECO:0000259" key="7">
    <source>
        <dbReference type="PROSITE" id="PS01124"/>
    </source>
</evidence>
<feature type="domain" description="HTH araC/xylS-type" evidence="7">
    <location>
        <begin position="167"/>
        <end position="265"/>
    </location>
</feature>
<dbReference type="InterPro" id="IPR051923">
    <property type="entry name" value="Glycosyl_Hydrolase_39"/>
</dbReference>
<organism evidence="8 9">
    <name type="scientific">Paenibacillus residui</name>
    <dbReference type="NCBI Taxonomy" id="629724"/>
    <lineage>
        <taxon>Bacteria</taxon>
        <taxon>Bacillati</taxon>
        <taxon>Bacillota</taxon>
        <taxon>Bacilli</taxon>
        <taxon>Bacillales</taxon>
        <taxon>Paenibacillaceae</taxon>
        <taxon>Paenibacillus</taxon>
    </lineage>
</organism>
<evidence type="ECO:0000256" key="1">
    <source>
        <dbReference type="ARBA" id="ARBA00008875"/>
    </source>
</evidence>
<dbReference type="PROSITE" id="PS00041">
    <property type="entry name" value="HTH_ARAC_FAMILY_1"/>
    <property type="match status" value="1"/>
</dbReference>
<dbReference type="PANTHER" id="PTHR12631">
    <property type="entry name" value="ALPHA-L-IDURONIDASE"/>
    <property type="match status" value="1"/>
</dbReference>
<dbReference type="Pfam" id="PF02311">
    <property type="entry name" value="AraC_binding"/>
    <property type="match status" value="1"/>
</dbReference>
<dbReference type="InterPro" id="IPR018060">
    <property type="entry name" value="HTH_AraC"/>
</dbReference>
<dbReference type="Pfam" id="PF12833">
    <property type="entry name" value="HTH_18"/>
    <property type="match status" value="1"/>
</dbReference>
<dbReference type="SUPFAM" id="SSF51182">
    <property type="entry name" value="RmlC-like cupins"/>
    <property type="match status" value="1"/>
</dbReference>
<dbReference type="Gene3D" id="2.60.120.10">
    <property type="entry name" value="Jelly Rolls"/>
    <property type="match status" value="1"/>
</dbReference>
<proteinExistence type="inferred from homology"/>
<protein>
    <submittedName>
        <fullName evidence="8">Helix-turn-helix domain-containing protein</fullName>
    </submittedName>
</protein>
<dbReference type="SUPFAM" id="SSF46689">
    <property type="entry name" value="Homeodomain-like"/>
    <property type="match status" value="2"/>
</dbReference>
<dbReference type="PROSITE" id="PS01124">
    <property type="entry name" value="HTH_ARAC_FAMILY_2"/>
    <property type="match status" value="1"/>
</dbReference>
<dbReference type="EMBL" id="JBHTIU010000008">
    <property type="protein sequence ID" value="MFD0867970.1"/>
    <property type="molecule type" value="Genomic_DNA"/>
</dbReference>
<evidence type="ECO:0000313" key="9">
    <source>
        <dbReference type="Proteomes" id="UP001597120"/>
    </source>
</evidence>
<evidence type="ECO:0000256" key="2">
    <source>
        <dbReference type="ARBA" id="ARBA00022801"/>
    </source>
</evidence>
<dbReference type="Gene3D" id="3.20.20.80">
    <property type="entry name" value="Glycosidases"/>
    <property type="match status" value="1"/>
</dbReference>
<dbReference type="InterPro" id="IPR000514">
    <property type="entry name" value="Glyco_hydro_39"/>
</dbReference>
<dbReference type="InterPro" id="IPR017853">
    <property type="entry name" value="GH"/>
</dbReference>
<gene>
    <name evidence="8" type="ORF">ACFQ03_02330</name>
</gene>
<accession>A0ABW3D3S6</accession>
<dbReference type="InterPro" id="IPR014710">
    <property type="entry name" value="RmlC-like_jellyroll"/>
</dbReference>
<dbReference type="PROSITE" id="PS01027">
    <property type="entry name" value="GLYCOSYL_HYDROL_F39"/>
    <property type="match status" value="1"/>
</dbReference>
<dbReference type="InterPro" id="IPR018062">
    <property type="entry name" value="HTH_AraC-typ_CS"/>
</dbReference>
<reference evidence="9" key="1">
    <citation type="journal article" date="2019" name="Int. J. Syst. Evol. Microbiol.">
        <title>The Global Catalogue of Microorganisms (GCM) 10K type strain sequencing project: providing services to taxonomists for standard genome sequencing and annotation.</title>
        <authorList>
            <consortium name="The Broad Institute Genomics Platform"/>
            <consortium name="The Broad Institute Genome Sequencing Center for Infectious Disease"/>
            <person name="Wu L."/>
            <person name="Ma J."/>
        </authorList>
    </citation>
    <scope>NUCLEOTIDE SEQUENCE [LARGE SCALE GENOMIC DNA]</scope>
    <source>
        <strain evidence="9">CCUG 57263</strain>
    </source>
</reference>
<evidence type="ECO:0000256" key="5">
    <source>
        <dbReference type="ARBA" id="ARBA00023163"/>
    </source>
</evidence>
<dbReference type="PANTHER" id="PTHR12631:SF10">
    <property type="entry name" value="BETA-XYLOSIDASE-LIKE PROTEIN-RELATED"/>
    <property type="match status" value="1"/>
</dbReference>
<dbReference type="InterPro" id="IPR011051">
    <property type="entry name" value="RmlC_Cupin_sf"/>
</dbReference>
<comment type="caution">
    <text evidence="8">The sequence shown here is derived from an EMBL/GenBank/DDBJ whole genome shotgun (WGS) entry which is preliminary data.</text>
</comment>
<comment type="similarity">
    <text evidence="1">Belongs to the glycosyl hydrolase 39 family.</text>
</comment>
<dbReference type="InterPro" id="IPR009057">
    <property type="entry name" value="Homeodomain-like_sf"/>
</dbReference>
<evidence type="ECO:0000256" key="6">
    <source>
        <dbReference type="ARBA" id="ARBA00023295"/>
    </source>
</evidence>
<evidence type="ECO:0000313" key="8">
    <source>
        <dbReference type="EMBL" id="MFD0867970.1"/>
    </source>
</evidence>
<keyword evidence="2" id="KW-0378">Hydrolase</keyword>